<dbReference type="AlphaFoldDB" id="X0UV32"/>
<proteinExistence type="predicted"/>
<accession>X0UV32</accession>
<gene>
    <name evidence="2" type="ORF">S01H1_38187</name>
</gene>
<dbReference type="EMBL" id="BARS01024022">
    <property type="protein sequence ID" value="GAG03057.1"/>
    <property type="molecule type" value="Genomic_DNA"/>
</dbReference>
<dbReference type="PANTHER" id="PTHR42792">
    <property type="entry name" value="FLAGELLIN"/>
    <property type="match status" value="1"/>
</dbReference>
<comment type="caution">
    <text evidence="2">The sequence shown here is derived from an EMBL/GenBank/DDBJ whole genome shotgun (WGS) entry which is preliminary data.</text>
</comment>
<dbReference type="InterPro" id="IPR001029">
    <property type="entry name" value="Flagellin_N"/>
</dbReference>
<dbReference type="Gene3D" id="1.20.1330.10">
    <property type="entry name" value="f41 fragment of flagellin, N-terminal domain"/>
    <property type="match status" value="1"/>
</dbReference>
<dbReference type="InterPro" id="IPR001492">
    <property type="entry name" value="Flagellin"/>
</dbReference>
<dbReference type="PANTHER" id="PTHR42792:SF2">
    <property type="entry name" value="FLAGELLIN"/>
    <property type="match status" value="1"/>
</dbReference>
<reference evidence="2" key="1">
    <citation type="journal article" date="2014" name="Front. Microbiol.">
        <title>High frequency of phylogenetically diverse reductive dehalogenase-homologous genes in deep subseafloor sedimentary metagenomes.</title>
        <authorList>
            <person name="Kawai M."/>
            <person name="Futagami T."/>
            <person name="Toyoda A."/>
            <person name="Takaki Y."/>
            <person name="Nishi S."/>
            <person name="Hori S."/>
            <person name="Arai W."/>
            <person name="Tsubouchi T."/>
            <person name="Morono Y."/>
            <person name="Uchiyama I."/>
            <person name="Ito T."/>
            <person name="Fujiyama A."/>
            <person name="Inagaki F."/>
            <person name="Takami H."/>
        </authorList>
    </citation>
    <scope>NUCLEOTIDE SEQUENCE</scope>
    <source>
        <strain evidence="2">Expedition CK06-06</strain>
    </source>
</reference>
<dbReference type="Pfam" id="PF00669">
    <property type="entry name" value="Flagellin_N"/>
    <property type="match status" value="1"/>
</dbReference>
<organism evidence="2">
    <name type="scientific">marine sediment metagenome</name>
    <dbReference type="NCBI Taxonomy" id="412755"/>
    <lineage>
        <taxon>unclassified sequences</taxon>
        <taxon>metagenomes</taxon>
        <taxon>ecological metagenomes</taxon>
    </lineage>
</organism>
<sequence>MTRINTNVSSLNAQKSLARSNNQLQEALTRLSTGLRINVGKDDPAGLIASEALRSDIISVEAAISNSERANQMIATADSSLGQISSLLNDIRGLVTEAANSGAMSDEQLAANQLQVDSSLEAINRIAQTTTFQGKKLLNGSLGFITSATQNFANIEDLEINQANLGAAGQIDVEIEITAAATKAQITTAVDADTNATATLSFAAGATVDLTATTGAFELR</sequence>
<dbReference type="GO" id="GO:0005198">
    <property type="term" value="F:structural molecule activity"/>
    <property type="evidence" value="ECO:0007669"/>
    <property type="project" value="InterPro"/>
</dbReference>
<name>X0UV32_9ZZZZ</name>
<evidence type="ECO:0000313" key="2">
    <source>
        <dbReference type="EMBL" id="GAG03057.1"/>
    </source>
</evidence>
<dbReference type="SUPFAM" id="SSF64518">
    <property type="entry name" value="Phase 1 flagellin"/>
    <property type="match status" value="1"/>
</dbReference>
<feature type="non-terminal residue" evidence="2">
    <location>
        <position position="220"/>
    </location>
</feature>
<evidence type="ECO:0000259" key="1">
    <source>
        <dbReference type="Pfam" id="PF00669"/>
    </source>
</evidence>
<dbReference type="GO" id="GO:0009288">
    <property type="term" value="C:bacterial-type flagellum"/>
    <property type="evidence" value="ECO:0007669"/>
    <property type="project" value="InterPro"/>
</dbReference>
<feature type="domain" description="Flagellin N-terminal" evidence="1">
    <location>
        <begin position="4"/>
        <end position="141"/>
    </location>
</feature>
<protein>
    <recommendedName>
        <fullName evidence="1">Flagellin N-terminal domain-containing protein</fullName>
    </recommendedName>
</protein>
<dbReference type="PRINTS" id="PR00207">
    <property type="entry name" value="FLAGELLIN"/>
</dbReference>